<dbReference type="SUPFAM" id="SSF53807">
    <property type="entry name" value="Helical backbone' metal receptor"/>
    <property type="match status" value="1"/>
</dbReference>
<evidence type="ECO:0000259" key="1">
    <source>
        <dbReference type="PROSITE" id="PS50983"/>
    </source>
</evidence>
<dbReference type="PROSITE" id="PS51257">
    <property type="entry name" value="PROKAR_LIPOPROTEIN"/>
    <property type="match status" value="1"/>
</dbReference>
<protein>
    <submittedName>
        <fullName evidence="2">ABC transporter substrate-binding protein</fullName>
    </submittedName>
</protein>
<dbReference type="PROSITE" id="PS50983">
    <property type="entry name" value="FE_B12_PBP"/>
    <property type="match status" value="1"/>
</dbReference>
<accession>A0ABV9T2U5</accession>
<evidence type="ECO:0000313" key="2">
    <source>
        <dbReference type="EMBL" id="MFC4873052.1"/>
    </source>
</evidence>
<proteinExistence type="predicted"/>
<dbReference type="PANTHER" id="PTHR30535">
    <property type="entry name" value="VITAMIN B12-BINDING PROTEIN"/>
    <property type="match status" value="1"/>
</dbReference>
<dbReference type="PANTHER" id="PTHR30535:SF34">
    <property type="entry name" value="MOLYBDATE-BINDING PROTEIN MOLA"/>
    <property type="match status" value="1"/>
</dbReference>
<feature type="domain" description="Fe/B12 periplasmic-binding" evidence="1">
    <location>
        <begin position="95"/>
        <end position="369"/>
    </location>
</feature>
<gene>
    <name evidence="2" type="ORF">ACFPFU_15240</name>
</gene>
<dbReference type="RefSeq" id="WP_377065632.1">
    <property type="nucleotide sequence ID" value="NZ_JBHSJJ010000008.1"/>
</dbReference>
<dbReference type="InterPro" id="IPR002491">
    <property type="entry name" value="ABC_transptr_periplasmic_BD"/>
</dbReference>
<keyword evidence="3" id="KW-1185">Reference proteome</keyword>
<sequence length="384" mass="43360">MGKFSLYILFIICPLTVLLFSCNMRERESLRHDLDPVPLGYAQGFRIFEGEGYHLVEVSQAFQKKHTPFRYLIFDDSPSEKQEGADAIVNSSSERIVLTATTHIPHLDLLGKSNCLIGFPNLDLISSDIMRERIDAGKIMDLGKGPQANLEKIVELQPDWMMVSTMGEDLTHFEVLKKAGIPVLINGEYMEQHPLGRAEWIKFTGLLLGKFAEASAIFDEIEKNYMDAQNLTAKIPSDERPTVLSGTMYKDIWYAPGNESWGSILLKEAGGKYVFEEEKGTGSVQLSYEHVLSKALDADFWIGAADYSSLRHMSGTDKRYAAFQAFKNKRVYTYTQKKGATGGILYFEEGYVRPDLILLDLVKILHPERVPNHSLYFYTLLNGS</sequence>
<dbReference type="Pfam" id="PF01497">
    <property type="entry name" value="Peripla_BP_2"/>
    <property type="match status" value="1"/>
</dbReference>
<dbReference type="EMBL" id="JBHSJJ010000008">
    <property type="protein sequence ID" value="MFC4873052.1"/>
    <property type="molecule type" value="Genomic_DNA"/>
</dbReference>
<organism evidence="2 3">
    <name type="scientific">Negadavirga shengliensis</name>
    <dbReference type="NCBI Taxonomy" id="1389218"/>
    <lineage>
        <taxon>Bacteria</taxon>
        <taxon>Pseudomonadati</taxon>
        <taxon>Bacteroidota</taxon>
        <taxon>Cytophagia</taxon>
        <taxon>Cytophagales</taxon>
        <taxon>Cyclobacteriaceae</taxon>
        <taxon>Negadavirga</taxon>
    </lineage>
</organism>
<name>A0ABV9T2U5_9BACT</name>
<evidence type="ECO:0000313" key="3">
    <source>
        <dbReference type="Proteomes" id="UP001595818"/>
    </source>
</evidence>
<comment type="caution">
    <text evidence="2">The sequence shown here is derived from an EMBL/GenBank/DDBJ whole genome shotgun (WGS) entry which is preliminary data.</text>
</comment>
<dbReference type="Proteomes" id="UP001595818">
    <property type="component" value="Unassembled WGS sequence"/>
</dbReference>
<dbReference type="Gene3D" id="3.40.50.1980">
    <property type="entry name" value="Nitrogenase molybdenum iron protein domain"/>
    <property type="match status" value="2"/>
</dbReference>
<dbReference type="InterPro" id="IPR050902">
    <property type="entry name" value="ABC_Transporter_SBP"/>
</dbReference>
<reference evidence="3" key="1">
    <citation type="journal article" date="2019" name="Int. J. Syst. Evol. Microbiol.">
        <title>The Global Catalogue of Microorganisms (GCM) 10K type strain sequencing project: providing services to taxonomists for standard genome sequencing and annotation.</title>
        <authorList>
            <consortium name="The Broad Institute Genomics Platform"/>
            <consortium name="The Broad Institute Genome Sequencing Center for Infectious Disease"/>
            <person name="Wu L."/>
            <person name="Ma J."/>
        </authorList>
    </citation>
    <scope>NUCLEOTIDE SEQUENCE [LARGE SCALE GENOMIC DNA]</scope>
    <source>
        <strain evidence="3">CGMCC 4.7466</strain>
    </source>
</reference>